<dbReference type="EMBL" id="CAEZWH010000007">
    <property type="protein sequence ID" value="CAB4643850.1"/>
    <property type="molecule type" value="Genomic_DNA"/>
</dbReference>
<evidence type="ECO:0000256" key="1">
    <source>
        <dbReference type="SAM" id="Phobius"/>
    </source>
</evidence>
<feature type="domain" description="DUF6311" evidence="3">
    <location>
        <begin position="479"/>
        <end position="585"/>
    </location>
</feature>
<organism evidence="4">
    <name type="scientific">freshwater metagenome</name>
    <dbReference type="NCBI Taxonomy" id="449393"/>
    <lineage>
        <taxon>unclassified sequences</taxon>
        <taxon>metagenomes</taxon>
        <taxon>ecological metagenomes</taxon>
    </lineage>
</organism>
<reference evidence="4" key="1">
    <citation type="submission" date="2020-05" db="EMBL/GenBank/DDBJ databases">
        <authorList>
            <person name="Chiriac C."/>
            <person name="Salcher M."/>
            <person name="Ghai R."/>
            <person name="Kavagutti S V."/>
        </authorList>
    </citation>
    <scope>NUCLEOTIDE SEQUENCE</scope>
</reference>
<feature type="transmembrane region" description="Helical" evidence="1">
    <location>
        <begin position="313"/>
        <end position="330"/>
    </location>
</feature>
<dbReference type="InterPro" id="IPR058671">
    <property type="entry name" value="DUF6311_C"/>
</dbReference>
<dbReference type="InterPro" id="IPR046278">
    <property type="entry name" value="DUF6311"/>
</dbReference>
<feature type="transmembrane region" description="Helical" evidence="1">
    <location>
        <begin position="113"/>
        <end position="132"/>
    </location>
</feature>
<feature type="transmembrane region" description="Helical" evidence="1">
    <location>
        <begin position="415"/>
        <end position="434"/>
    </location>
</feature>
<feature type="transmembrane region" description="Helical" evidence="1">
    <location>
        <begin position="203"/>
        <end position="223"/>
    </location>
</feature>
<proteinExistence type="predicted"/>
<name>A0A6J6K2D4_9ZZZZ</name>
<feature type="transmembrane region" description="Helical" evidence="1">
    <location>
        <begin position="278"/>
        <end position="301"/>
    </location>
</feature>
<evidence type="ECO:0000259" key="3">
    <source>
        <dbReference type="Pfam" id="PF25853"/>
    </source>
</evidence>
<sequence length="585" mass="65856">MFVYVTGGRILNPTYDDWLMIGDSAQHYIGWEFFRHTPLFQWPIADNPKLGLEVASSIVFTDSIPIAAFIFKPLNYFLPATFQYFGLWIWMCFVLQAFFAWKLLSKFVSDRLSLVLVSSFLVVSPVLIYRFIHQGYGHIALGSQFLLLAALCLYFDQTKNTGRWAALIVSTILIHAYFIPMILAIWFAWLLKSSASRASRLRHLLVIGFSVITTFVLGGYIALGPDLFLGSSSVTPDDFPYRFRWQPLALIDSGTDFSGGWSRFLMDRTELFGDVEGFSFLGSGVIALICILFVAIVAHAISGRDFGSWKHSTLTTVLSLAMFLTGYGLLTQDQFSVLMFLVVATTIVFLAYCSLTGTNWIGIGKHKALLFAVSVLALYSMTNRPGVGRYTFFEYPLIPLVKQFTQTFRTHGRSIWPAYYLLVVVVLIAIFRVFGKRVASLIFLVALAFQIVDSVPAISISRERFSPDTSWTSPLSDPRWAMFATSHKNLLTIPPLNNDVEGRWIAFTHFAANNNLGTNAGYFSRIDPSDLEQPTEKIHQGFMTGRLDPESFYVVTNDEYWAGVLSLGYRYSFVGEIDGFHVVVP</sequence>
<feature type="transmembrane region" description="Helical" evidence="1">
    <location>
        <begin position="82"/>
        <end position="101"/>
    </location>
</feature>
<keyword evidence="1" id="KW-1133">Transmembrane helix</keyword>
<dbReference type="Pfam" id="PF25853">
    <property type="entry name" value="DUF6311_C"/>
    <property type="match status" value="1"/>
</dbReference>
<accession>A0A6J6K2D4</accession>
<feature type="transmembrane region" description="Helical" evidence="1">
    <location>
        <begin position="139"/>
        <end position="158"/>
    </location>
</feature>
<keyword evidence="1" id="KW-0812">Transmembrane</keyword>
<feature type="transmembrane region" description="Helical" evidence="1">
    <location>
        <begin position="164"/>
        <end position="191"/>
    </location>
</feature>
<dbReference type="AlphaFoldDB" id="A0A6J6K2D4"/>
<feature type="transmembrane region" description="Helical" evidence="1">
    <location>
        <begin position="336"/>
        <end position="356"/>
    </location>
</feature>
<feature type="domain" description="DUF6311" evidence="2">
    <location>
        <begin position="1"/>
        <end position="324"/>
    </location>
</feature>
<evidence type="ECO:0000259" key="2">
    <source>
        <dbReference type="Pfam" id="PF19830"/>
    </source>
</evidence>
<dbReference type="Pfam" id="PF19830">
    <property type="entry name" value="DUF6311"/>
    <property type="match status" value="2"/>
</dbReference>
<evidence type="ECO:0000313" key="4">
    <source>
        <dbReference type="EMBL" id="CAB4643850.1"/>
    </source>
</evidence>
<feature type="transmembrane region" description="Helical" evidence="1">
    <location>
        <begin position="368"/>
        <end position="387"/>
    </location>
</feature>
<protein>
    <submittedName>
        <fullName evidence="4">Unannotated protein</fullName>
    </submittedName>
</protein>
<gene>
    <name evidence="4" type="ORF">UFOPK2195_00088</name>
</gene>
<keyword evidence="1" id="KW-0472">Membrane</keyword>
<feature type="transmembrane region" description="Helical" evidence="1">
    <location>
        <begin position="441"/>
        <end position="460"/>
    </location>
</feature>
<feature type="domain" description="DUF6311" evidence="2">
    <location>
        <begin position="347"/>
        <end position="453"/>
    </location>
</feature>